<dbReference type="AlphaFoldDB" id="F0YRY5"/>
<dbReference type="InParanoid" id="F0YRY5"/>
<organism evidence="2">
    <name type="scientific">Aureococcus anophagefferens</name>
    <name type="common">Harmful bloom alga</name>
    <dbReference type="NCBI Taxonomy" id="44056"/>
    <lineage>
        <taxon>Eukaryota</taxon>
        <taxon>Sar</taxon>
        <taxon>Stramenopiles</taxon>
        <taxon>Ochrophyta</taxon>
        <taxon>Pelagophyceae</taxon>
        <taxon>Pelagomonadales</taxon>
        <taxon>Pelagomonadaceae</taxon>
        <taxon>Aureococcus</taxon>
    </lineage>
</organism>
<name>F0YRY5_AURAN</name>
<reference evidence="1 2" key="1">
    <citation type="journal article" date="2011" name="Proc. Natl. Acad. Sci. U.S.A.">
        <title>Niche of harmful alga Aureococcus anophagefferens revealed through ecogenomics.</title>
        <authorList>
            <person name="Gobler C.J."/>
            <person name="Berry D.L."/>
            <person name="Dyhrman S.T."/>
            <person name="Wilhelm S.W."/>
            <person name="Salamov A."/>
            <person name="Lobanov A.V."/>
            <person name="Zhang Y."/>
            <person name="Collier J.L."/>
            <person name="Wurch L.L."/>
            <person name="Kustka A.B."/>
            <person name="Dill B.D."/>
            <person name="Shah M."/>
            <person name="VerBerkmoes N.C."/>
            <person name="Kuo A."/>
            <person name="Terry A."/>
            <person name="Pangilinan J."/>
            <person name="Lindquist E.A."/>
            <person name="Lucas S."/>
            <person name="Paulsen I.T."/>
            <person name="Hattenrath-Lehmann T.K."/>
            <person name="Talmage S.C."/>
            <person name="Walker E.A."/>
            <person name="Koch F."/>
            <person name="Burson A.M."/>
            <person name="Marcoval M.A."/>
            <person name="Tang Y.Z."/>
            <person name="Lecleir G.R."/>
            <person name="Coyne K.J."/>
            <person name="Berg G.M."/>
            <person name="Bertrand E.M."/>
            <person name="Saito M.A."/>
            <person name="Gladyshev V.N."/>
            <person name="Grigoriev I.V."/>
        </authorList>
    </citation>
    <scope>NUCLEOTIDE SEQUENCE [LARGE SCALE GENOMIC DNA]</scope>
    <source>
        <strain evidence="2">CCMP 1984</strain>
    </source>
</reference>
<evidence type="ECO:0000313" key="2">
    <source>
        <dbReference type="Proteomes" id="UP000002729"/>
    </source>
</evidence>
<sequence length="146" mass="14960">MLVVRCAAGSRCAEGMGGWKRMDRSTIAAVSSAVDGAYLTDRSASLAKSIKDVEGELLQGQGARGRSDASLRARSRVAELRRALGATLGPLLAEAESAGLGNQLDGVRAELGRSEASVAFLERVVAADEAAASAGELARRGDVVGC</sequence>
<evidence type="ECO:0000313" key="1">
    <source>
        <dbReference type="EMBL" id="EGB02124.1"/>
    </source>
</evidence>
<dbReference type="GeneID" id="20228928"/>
<feature type="non-terminal residue" evidence="1">
    <location>
        <position position="146"/>
    </location>
</feature>
<dbReference type="EMBL" id="GL833788">
    <property type="protein sequence ID" value="EGB02124.1"/>
    <property type="molecule type" value="Genomic_DNA"/>
</dbReference>
<proteinExistence type="predicted"/>
<dbReference type="OrthoDB" id="10673020at2759"/>
<accession>F0YRY5</accession>
<dbReference type="Proteomes" id="UP000002729">
    <property type="component" value="Unassembled WGS sequence"/>
</dbReference>
<keyword evidence="2" id="KW-1185">Reference proteome</keyword>
<gene>
    <name evidence="1" type="ORF">AURANDRAFT_72885</name>
</gene>
<protein>
    <submittedName>
        <fullName evidence="1">Expressed protein</fullName>
    </submittedName>
</protein>
<dbReference type="KEGG" id="aaf:AURANDRAFT_72885"/>
<dbReference type="RefSeq" id="XP_009043177.1">
    <property type="nucleotide sequence ID" value="XM_009044929.1"/>
</dbReference>